<evidence type="ECO:0000256" key="2">
    <source>
        <dbReference type="SAM" id="Phobius"/>
    </source>
</evidence>
<dbReference type="PANTHER" id="PTHR13800:SF12">
    <property type="entry name" value="TRANSIENT RECEPTOR POTENTIAL CATION CHANNEL SUBFAMILY M MEMBER-LIKE 2"/>
    <property type="match status" value="1"/>
</dbReference>
<feature type="transmembrane region" description="Helical" evidence="2">
    <location>
        <begin position="41"/>
        <end position="63"/>
    </location>
</feature>
<evidence type="ECO:0008006" key="5">
    <source>
        <dbReference type="Google" id="ProtNLM"/>
    </source>
</evidence>
<name>A0A2C9LTI8_BIOGL</name>
<dbReference type="EnsemblMetazoa" id="BGLB034767-RA">
    <property type="protein sequence ID" value="BGLB034767-PA"/>
    <property type="gene ID" value="BGLB034767"/>
</dbReference>
<evidence type="ECO:0000313" key="4">
    <source>
        <dbReference type="Proteomes" id="UP000076420"/>
    </source>
</evidence>
<dbReference type="AlphaFoldDB" id="A0A2C9LTI8"/>
<dbReference type="VEuPathDB" id="VectorBase:BGLAX_032655"/>
<dbReference type="STRING" id="6526.A0A2C9LTI8"/>
<evidence type="ECO:0000256" key="1">
    <source>
        <dbReference type="SAM" id="MobiDB-lite"/>
    </source>
</evidence>
<evidence type="ECO:0000313" key="3">
    <source>
        <dbReference type="EnsemblMetazoa" id="BGLB034767-PA"/>
    </source>
</evidence>
<dbReference type="VEuPathDB" id="VectorBase:BGLB034767"/>
<reference evidence="3" key="1">
    <citation type="submission" date="2020-05" db="UniProtKB">
        <authorList>
            <consortium name="EnsemblMetazoa"/>
        </authorList>
    </citation>
    <scope>IDENTIFICATION</scope>
    <source>
        <strain evidence="3">BB02</strain>
    </source>
</reference>
<gene>
    <name evidence="3" type="primary">106075129</name>
</gene>
<keyword evidence="2" id="KW-1133">Transmembrane helix</keyword>
<dbReference type="GO" id="GO:0005886">
    <property type="term" value="C:plasma membrane"/>
    <property type="evidence" value="ECO:0007669"/>
    <property type="project" value="TreeGrafter"/>
</dbReference>
<sequence>MMGEYFLDEIEHSEYTCINLKAANSSIKSCPTADGTYSIPILLAAYVLFVQILMFNLLVALFNNDITANESKRDMIWSYQKFRLTIQYSKSKILLPPCLFFYFFLKVGNPFKSHSENYMALQNFELGAAQKMRDQIIRLRYGKKNAEDDKKEIKDMKTKVNKILKLIQETSQKHAEQIKHIEELVSGIQIPRDIDGRKCLTSSPISWADNIEIDEISASDDTQSDGQEKNALGLGTDDYPNSSRLSAQENLKQGPRQETTV</sequence>
<proteinExistence type="predicted"/>
<dbReference type="InterPro" id="IPR050927">
    <property type="entry name" value="TRPM"/>
</dbReference>
<keyword evidence="2" id="KW-0472">Membrane</keyword>
<dbReference type="PANTHER" id="PTHR13800">
    <property type="entry name" value="TRANSIENT RECEPTOR POTENTIAL CATION CHANNEL, SUBFAMILY M, MEMBER 6"/>
    <property type="match status" value="1"/>
</dbReference>
<dbReference type="KEGG" id="bgt:106075129"/>
<organism evidence="3 4">
    <name type="scientific">Biomphalaria glabrata</name>
    <name type="common">Bloodfluke planorb</name>
    <name type="synonym">Freshwater snail</name>
    <dbReference type="NCBI Taxonomy" id="6526"/>
    <lineage>
        <taxon>Eukaryota</taxon>
        <taxon>Metazoa</taxon>
        <taxon>Spiralia</taxon>
        <taxon>Lophotrochozoa</taxon>
        <taxon>Mollusca</taxon>
        <taxon>Gastropoda</taxon>
        <taxon>Heterobranchia</taxon>
        <taxon>Euthyneura</taxon>
        <taxon>Panpulmonata</taxon>
        <taxon>Hygrophila</taxon>
        <taxon>Lymnaeoidea</taxon>
        <taxon>Planorbidae</taxon>
        <taxon>Biomphalaria</taxon>
    </lineage>
</organism>
<keyword evidence="2" id="KW-0812">Transmembrane</keyword>
<dbReference type="Proteomes" id="UP000076420">
    <property type="component" value="Unassembled WGS sequence"/>
</dbReference>
<feature type="compositionally biased region" description="Polar residues" evidence="1">
    <location>
        <begin position="239"/>
        <end position="261"/>
    </location>
</feature>
<dbReference type="GO" id="GO:0099604">
    <property type="term" value="F:ligand-gated calcium channel activity"/>
    <property type="evidence" value="ECO:0007669"/>
    <property type="project" value="TreeGrafter"/>
</dbReference>
<feature type="region of interest" description="Disordered" evidence="1">
    <location>
        <begin position="216"/>
        <end position="261"/>
    </location>
</feature>
<protein>
    <recommendedName>
        <fullName evidence="5">Ion transport domain-containing protein</fullName>
    </recommendedName>
</protein>
<accession>A0A2C9LTI8</accession>